<feature type="compositionally biased region" description="Basic and acidic residues" evidence="1">
    <location>
        <begin position="1"/>
        <end position="12"/>
    </location>
</feature>
<dbReference type="AlphaFoldDB" id="A0A6M8BEX7"/>
<gene>
    <name evidence="2" type="ORF">HPC62_12015</name>
</gene>
<dbReference type="KEGG" id="theu:HPC62_12015"/>
<proteinExistence type="predicted"/>
<evidence type="ECO:0000313" key="2">
    <source>
        <dbReference type="EMBL" id="QKD82816.1"/>
    </source>
</evidence>
<name>A0A6M8BEX7_9CYAN</name>
<protein>
    <submittedName>
        <fullName evidence="2">Uncharacterized protein</fullName>
    </submittedName>
</protein>
<feature type="region of interest" description="Disordered" evidence="1">
    <location>
        <begin position="1"/>
        <end position="21"/>
    </location>
</feature>
<dbReference type="RefSeq" id="WP_172355961.1">
    <property type="nucleotide sequence ID" value="NZ_CP053661.1"/>
</dbReference>
<sequence length="115" mass="13231">MNTIHKPGDLEPKPGSATSLAIDGSCSRRSRWARLWDSLLDHLLSYAGDPGEPRVWFERDRNGESWWCAHDPVTGDRVRCHTGTELRAWLESRYNRPSSRSTHTARSIVPPIHRW</sequence>
<accession>A0A6M8BEX7</accession>
<keyword evidence="3" id="KW-1185">Reference proteome</keyword>
<reference evidence="2 3" key="1">
    <citation type="submission" date="2020-05" db="EMBL/GenBank/DDBJ databases">
        <title>Complete genome sequence of of a novel Thermoleptolyngbya strain isolated from hot springs of Ganzi, Sichuan China.</title>
        <authorList>
            <person name="Tang J."/>
            <person name="Daroch M."/>
            <person name="Li L."/>
            <person name="Waleron K."/>
            <person name="Waleron M."/>
            <person name="Waleron M."/>
        </authorList>
    </citation>
    <scope>NUCLEOTIDE SEQUENCE [LARGE SCALE GENOMIC DNA]</scope>
    <source>
        <strain evidence="2 3">PKUAC-SCTA183</strain>
    </source>
</reference>
<evidence type="ECO:0000256" key="1">
    <source>
        <dbReference type="SAM" id="MobiDB-lite"/>
    </source>
</evidence>
<evidence type="ECO:0000313" key="3">
    <source>
        <dbReference type="Proteomes" id="UP000505210"/>
    </source>
</evidence>
<dbReference type="EMBL" id="CP053661">
    <property type="protein sequence ID" value="QKD82816.1"/>
    <property type="molecule type" value="Genomic_DNA"/>
</dbReference>
<dbReference type="Proteomes" id="UP000505210">
    <property type="component" value="Chromosome"/>
</dbReference>
<organism evidence="2 3">
    <name type="scientific">Thermoleptolyngbya sichuanensis A183</name>
    <dbReference type="NCBI Taxonomy" id="2737172"/>
    <lineage>
        <taxon>Bacteria</taxon>
        <taxon>Bacillati</taxon>
        <taxon>Cyanobacteriota</taxon>
        <taxon>Cyanophyceae</taxon>
        <taxon>Oculatellales</taxon>
        <taxon>Oculatellaceae</taxon>
        <taxon>Thermoleptolyngbya</taxon>
        <taxon>Thermoleptolyngbya sichuanensis</taxon>
    </lineage>
</organism>